<evidence type="ECO:0000313" key="3">
    <source>
        <dbReference type="EMBL" id="MEO3693468.1"/>
    </source>
</evidence>
<dbReference type="GO" id="GO:0016787">
    <property type="term" value="F:hydrolase activity"/>
    <property type="evidence" value="ECO:0007669"/>
    <property type="project" value="UniProtKB-KW"/>
</dbReference>
<keyword evidence="1" id="KW-0732">Signal</keyword>
<dbReference type="Pfam" id="PF12146">
    <property type="entry name" value="Hydrolase_4"/>
    <property type="match status" value="1"/>
</dbReference>
<feature type="chain" id="PRO_5045059315" evidence="1">
    <location>
        <begin position="22"/>
        <end position="262"/>
    </location>
</feature>
<protein>
    <submittedName>
        <fullName evidence="3">Alpha/beta hydrolase</fullName>
    </submittedName>
</protein>
<dbReference type="Proteomes" id="UP001495147">
    <property type="component" value="Unassembled WGS sequence"/>
</dbReference>
<sequence>MTLKRALIALAALAAGATAPAQTLESVSLLPSHGGAQLPVLFGHDASVPPRVAAVLFNGGQGVVGLQKRIPTPGANFLVRTRSEFNRLGVATAVIDVPTDQAGMNDPYRMSERHAEDVRRVVAALREQHPALPVYLIGTSRGTVSAAYAGAALGAAVDGVVLTSSVIAANRANPGLVGFDWRRITARLLFVHHRDDACNVTPYAELRRVTPGQQLISVHGGEPARSEPCEAFSAHGYLGVEGPVVAAIVQWMLGQPIPAELP</sequence>
<dbReference type="InterPro" id="IPR029058">
    <property type="entry name" value="AB_hydrolase_fold"/>
</dbReference>
<keyword evidence="4" id="KW-1185">Reference proteome</keyword>
<accession>A0ABV0G6V0</accession>
<feature type="signal peptide" evidence="1">
    <location>
        <begin position="1"/>
        <end position="21"/>
    </location>
</feature>
<name>A0ABV0G6V0_9BURK</name>
<dbReference type="RefSeq" id="WP_347706283.1">
    <property type="nucleotide sequence ID" value="NZ_JBDPZD010000007.1"/>
</dbReference>
<dbReference type="Gene3D" id="3.40.50.1820">
    <property type="entry name" value="alpha/beta hydrolase"/>
    <property type="match status" value="1"/>
</dbReference>
<proteinExistence type="predicted"/>
<gene>
    <name evidence="3" type="ORF">ABDJ85_18495</name>
</gene>
<dbReference type="InterPro" id="IPR022742">
    <property type="entry name" value="Hydrolase_4"/>
</dbReference>
<feature type="domain" description="Serine aminopeptidase S33" evidence="2">
    <location>
        <begin position="112"/>
        <end position="173"/>
    </location>
</feature>
<evidence type="ECO:0000259" key="2">
    <source>
        <dbReference type="Pfam" id="PF12146"/>
    </source>
</evidence>
<keyword evidence="3" id="KW-0378">Hydrolase</keyword>
<dbReference type="SUPFAM" id="SSF53474">
    <property type="entry name" value="alpha/beta-Hydrolases"/>
    <property type="match status" value="1"/>
</dbReference>
<reference evidence="3 4" key="1">
    <citation type="submission" date="2024-05" db="EMBL/GenBank/DDBJ databases">
        <title>Roseateles sp. DJS-2-20 16S ribosomal RNA gene Genome sequencing and assembly.</title>
        <authorList>
            <person name="Woo H."/>
        </authorList>
    </citation>
    <scope>NUCLEOTIDE SEQUENCE [LARGE SCALE GENOMIC DNA]</scope>
    <source>
        <strain evidence="3 4">DJS-2-20</strain>
    </source>
</reference>
<evidence type="ECO:0000313" key="4">
    <source>
        <dbReference type="Proteomes" id="UP001495147"/>
    </source>
</evidence>
<dbReference type="EMBL" id="JBDPZD010000007">
    <property type="protein sequence ID" value="MEO3693468.1"/>
    <property type="molecule type" value="Genomic_DNA"/>
</dbReference>
<organism evidence="3 4">
    <name type="scientific">Roseateles paludis</name>
    <dbReference type="NCBI Taxonomy" id="3145238"/>
    <lineage>
        <taxon>Bacteria</taxon>
        <taxon>Pseudomonadati</taxon>
        <taxon>Pseudomonadota</taxon>
        <taxon>Betaproteobacteria</taxon>
        <taxon>Burkholderiales</taxon>
        <taxon>Sphaerotilaceae</taxon>
        <taxon>Roseateles</taxon>
    </lineage>
</organism>
<evidence type="ECO:0000256" key="1">
    <source>
        <dbReference type="SAM" id="SignalP"/>
    </source>
</evidence>
<comment type="caution">
    <text evidence="3">The sequence shown here is derived from an EMBL/GenBank/DDBJ whole genome shotgun (WGS) entry which is preliminary data.</text>
</comment>